<keyword evidence="3" id="KW-1185">Reference proteome</keyword>
<feature type="non-terminal residue" evidence="2">
    <location>
        <position position="1"/>
    </location>
</feature>
<organism evidence="2 3">
    <name type="scientific">Tetrabaena socialis</name>
    <dbReference type="NCBI Taxonomy" id="47790"/>
    <lineage>
        <taxon>Eukaryota</taxon>
        <taxon>Viridiplantae</taxon>
        <taxon>Chlorophyta</taxon>
        <taxon>core chlorophytes</taxon>
        <taxon>Chlorophyceae</taxon>
        <taxon>CS clade</taxon>
        <taxon>Chlamydomonadales</taxon>
        <taxon>Tetrabaenaceae</taxon>
        <taxon>Tetrabaena</taxon>
    </lineage>
</organism>
<evidence type="ECO:0000313" key="2">
    <source>
        <dbReference type="EMBL" id="PNH08294.1"/>
    </source>
</evidence>
<evidence type="ECO:0000256" key="1">
    <source>
        <dbReference type="SAM" id="MobiDB-lite"/>
    </source>
</evidence>
<feature type="region of interest" description="Disordered" evidence="1">
    <location>
        <begin position="309"/>
        <end position="331"/>
    </location>
</feature>
<protein>
    <submittedName>
        <fullName evidence="2">Uncharacterized protein</fullName>
    </submittedName>
</protein>
<reference evidence="2 3" key="1">
    <citation type="journal article" date="2017" name="Mol. Biol. Evol.">
        <title>The 4-celled Tetrabaena socialis nuclear genome reveals the essential components for genetic control of cell number at the origin of multicellularity in the volvocine lineage.</title>
        <authorList>
            <person name="Featherston J."/>
            <person name="Arakaki Y."/>
            <person name="Hanschen E.R."/>
            <person name="Ferris P.J."/>
            <person name="Michod R.E."/>
            <person name="Olson B.J.S.C."/>
            <person name="Nozaki H."/>
            <person name="Durand P.M."/>
        </authorList>
    </citation>
    <scope>NUCLEOTIDE SEQUENCE [LARGE SCALE GENOMIC DNA]</scope>
    <source>
        <strain evidence="2 3">NIES-571</strain>
    </source>
</reference>
<evidence type="ECO:0000313" key="3">
    <source>
        <dbReference type="Proteomes" id="UP000236333"/>
    </source>
</evidence>
<dbReference type="AlphaFoldDB" id="A0A2J8A6Z4"/>
<dbReference type="Proteomes" id="UP000236333">
    <property type="component" value="Unassembled WGS sequence"/>
</dbReference>
<comment type="caution">
    <text evidence="2">The sequence shown here is derived from an EMBL/GenBank/DDBJ whole genome shotgun (WGS) entry which is preliminary data.</text>
</comment>
<proteinExistence type="predicted"/>
<dbReference type="OrthoDB" id="544543at2759"/>
<sequence length="396" mass="42958">PRLFHDITVFVPHSCGYLRRSFREITHEQLSTKLSAKGFDAVHLVDDKPQQLLQLRDCEHTAIDIDDVELRDGMQLAVVVWGEQVRGAGMGKVATLSGWQAGQIRVDKFECSEWAKARLADDTAYVCGESAPVVACCNALASAAVLQCSTVGMPSPGAERWCFTFLKGLVGGEPMRVDIDGMAFSELRVVLVERKPRITLIHVKELGLKMLKLKAAVGGSALKLVECDAPFTSTLRHPATLEMKPLEVYLMADGWLDDSDEQAACALRMERLGIQPVLPAGVAYVVGDSCHRWPVQDDNMRRRGQKFLSKGVMQQQSGDTGSDAGVSTGGRAAGPNAAVGIGRRVGQAAFSPVPARHLHTRAHSATAGVQRRVASFCCPAHLPHRHATSRPAARRL</sequence>
<gene>
    <name evidence="2" type="ORF">TSOC_005176</name>
</gene>
<feature type="non-terminal residue" evidence="2">
    <location>
        <position position="396"/>
    </location>
</feature>
<accession>A0A2J8A6Z4</accession>
<name>A0A2J8A6Z4_9CHLO</name>
<dbReference type="EMBL" id="PGGS01000136">
    <property type="protein sequence ID" value="PNH08294.1"/>
    <property type="molecule type" value="Genomic_DNA"/>
</dbReference>